<dbReference type="Proteomes" id="UP000190857">
    <property type="component" value="Unassembled WGS sequence"/>
</dbReference>
<dbReference type="AlphaFoldDB" id="A0A1T5KVN8"/>
<reference evidence="5 6" key="1">
    <citation type="submission" date="2017-02" db="EMBL/GenBank/DDBJ databases">
        <authorList>
            <person name="Peterson S.W."/>
        </authorList>
    </citation>
    <scope>NUCLEOTIDE SEQUENCE [LARGE SCALE GENOMIC DNA]</scope>
    <source>
        <strain evidence="5 6">VKM Ac-2059</strain>
    </source>
</reference>
<dbReference type="CDD" id="cd13538">
    <property type="entry name" value="PBP2_ModA_like_1"/>
    <property type="match status" value="1"/>
</dbReference>
<keyword evidence="3" id="KW-0732">Signal</keyword>
<dbReference type="SUPFAM" id="SSF53850">
    <property type="entry name" value="Periplasmic binding protein-like II"/>
    <property type="match status" value="1"/>
</dbReference>
<feature type="binding site" evidence="4">
    <location>
        <position position="214"/>
    </location>
    <ligand>
        <name>molybdate</name>
        <dbReference type="ChEBI" id="CHEBI:36264"/>
    </ligand>
</feature>
<dbReference type="STRING" id="123320.SAMN06309945_2544"/>
<dbReference type="GO" id="GO:0030973">
    <property type="term" value="F:molybdate ion binding"/>
    <property type="evidence" value="ECO:0007669"/>
    <property type="project" value="TreeGrafter"/>
</dbReference>
<feature type="binding site" evidence="4">
    <location>
        <position position="232"/>
    </location>
    <ligand>
        <name>molybdate</name>
        <dbReference type="ChEBI" id="CHEBI:36264"/>
    </ligand>
</feature>
<keyword evidence="6" id="KW-1185">Reference proteome</keyword>
<evidence type="ECO:0000256" key="1">
    <source>
        <dbReference type="ARBA" id="ARBA00009175"/>
    </source>
</evidence>
<dbReference type="PIRSF" id="PIRSF004846">
    <property type="entry name" value="ModA"/>
    <property type="match status" value="1"/>
</dbReference>
<evidence type="ECO:0000256" key="2">
    <source>
        <dbReference type="ARBA" id="ARBA00022723"/>
    </source>
</evidence>
<dbReference type="PANTHER" id="PTHR30632:SF0">
    <property type="entry name" value="SULFATE-BINDING PROTEIN"/>
    <property type="match status" value="1"/>
</dbReference>
<evidence type="ECO:0000256" key="4">
    <source>
        <dbReference type="PIRSR" id="PIRSR004846-1"/>
    </source>
</evidence>
<dbReference type="GO" id="GO:0015689">
    <property type="term" value="P:molybdate ion transport"/>
    <property type="evidence" value="ECO:0007669"/>
    <property type="project" value="InterPro"/>
</dbReference>
<evidence type="ECO:0000313" key="5">
    <source>
        <dbReference type="EMBL" id="SKC67710.1"/>
    </source>
</evidence>
<dbReference type="Pfam" id="PF13531">
    <property type="entry name" value="SBP_bac_11"/>
    <property type="match status" value="1"/>
</dbReference>
<organism evidence="5 6">
    <name type="scientific">Okibacterium fritillariae</name>
    <dbReference type="NCBI Taxonomy" id="123320"/>
    <lineage>
        <taxon>Bacteria</taxon>
        <taxon>Bacillati</taxon>
        <taxon>Actinomycetota</taxon>
        <taxon>Actinomycetes</taxon>
        <taxon>Micrococcales</taxon>
        <taxon>Microbacteriaceae</taxon>
        <taxon>Okibacterium</taxon>
    </lineage>
</organism>
<dbReference type="OrthoDB" id="9785015at2"/>
<keyword evidence="2 4" id="KW-0479">Metal-binding</keyword>
<feature type="binding site" evidence="4">
    <location>
        <position position="83"/>
    </location>
    <ligand>
        <name>molybdate</name>
        <dbReference type="ChEBI" id="CHEBI:36264"/>
    </ligand>
</feature>
<dbReference type="PANTHER" id="PTHR30632">
    <property type="entry name" value="MOLYBDATE-BINDING PERIPLASMIC PROTEIN"/>
    <property type="match status" value="1"/>
</dbReference>
<name>A0A1T5KVN8_9MICO</name>
<sequence length="296" mass="29338">MLVRQLREAWSLPTEATRAGEASPAAERGRLRGIALALGLAVTLVAGVSACSSPSAGGSAPATGGSDGSRAITGEITVFAAASLKGTFTELAADFEAAHPGTTVTLNFAGSSDLVTQIVEGAPADVFASADTKNMAKLADSDLLDGSSTDFATNTLEIAVPPSNPAKIASLDDLARAGVKTVICAPQVPCGSATAAVEKASGVDIQPVSEESSVTDVLGKVTSGEADAGLVYVTDVRAAGDAVVGIPFSESAEAVNTYPIATLRGTAQSDVARAFVAYVASPAGQKVLAAAGFGAP</sequence>
<evidence type="ECO:0000313" key="6">
    <source>
        <dbReference type="Proteomes" id="UP000190857"/>
    </source>
</evidence>
<dbReference type="GO" id="GO:0046872">
    <property type="term" value="F:metal ion binding"/>
    <property type="evidence" value="ECO:0007669"/>
    <property type="project" value="UniProtKB-KW"/>
</dbReference>
<dbReference type="NCBIfam" id="TIGR01256">
    <property type="entry name" value="modA"/>
    <property type="match status" value="1"/>
</dbReference>
<evidence type="ECO:0000256" key="3">
    <source>
        <dbReference type="ARBA" id="ARBA00022729"/>
    </source>
</evidence>
<gene>
    <name evidence="5" type="ORF">SAMN06309945_2544</name>
</gene>
<accession>A0A1T5KVN8</accession>
<keyword evidence="4" id="KW-0500">Molybdenum</keyword>
<protein>
    <submittedName>
        <fullName evidence="5">Molybdate transport system substrate-binding protein</fullName>
    </submittedName>
</protein>
<proteinExistence type="inferred from homology"/>
<feature type="binding site" evidence="4">
    <location>
        <position position="111"/>
    </location>
    <ligand>
        <name>molybdate</name>
        <dbReference type="ChEBI" id="CHEBI:36264"/>
    </ligand>
</feature>
<comment type="similarity">
    <text evidence="1">Belongs to the bacterial solute-binding protein ModA family.</text>
</comment>
<dbReference type="EMBL" id="FUZP01000003">
    <property type="protein sequence ID" value="SKC67710.1"/>
    <property type="molecule type" value="Genomic_DNA"/>
</dbReference>
<dbReference type="InterPro" id="IPR050682">
    <property type="entry name" value="ModA/WtpA"/>
</dbReference>
<dbReference type="InterPro" id="IPR005950">
    <property type="entry name" value="ModA"/>
</dbReference>
<dbReference type="Gene3D" id="3.40.190.10">
    <property type="entry name" value="Periplasmic binding protein-like II"/>
    <property type="match status" value="2"/>
</dbReference>